<evidence type="ECO:0000256" key="3">
    <source>
        <dbReference type="ARBA" id="ARBA00022475"/>
    </source>
</evidence>
<evidence type="ECO:0000256" key="6">
    <source>
        <dbReference type="ARBA" id="ARBA00023136"/>
    </source>
</evidence>
<evidence type="ECO:0000313" key="10">
    <source>
        <dbReference type="Proteomes" id="UP000231098"/>
    </source>
</evidence>
<feature type="transmembrane region" description="Helical" evidence="7">
    <location>
        <begin position="50"/>
        <end position="72"/>
    </location>
</feature>
<dbReference type="GO" id="GO:0022857">
    <property type="term" value="F:transmembrane transporter activity"/>
    <property type="evidence" value="ECO:0007669"/>
    <property type="project" value="InterPro"/>
</dbReference>
<dbReference type="GO" id="GO:0005886">
    <property type="term" value="C:plasma membrane"/>
    <property type="evidence" value="ECO:0007669"/>
    <property type="project" value="UniProtKB-SubCell"/>
</dbReference>
<evidence type="ECO:0000256" key="2">
    <source>
        <dbReference type="ARBA" id="ARBA00022448"/>
    </source>
</evidence>
<feature type="transmembrane region" description="Helical" evidence="7">
    <location>
        <begin position="352"/>
        <end position="375"/>
    </location>
</feature>
<feature type="transmembrane region" description="Helical" evidence="7">
    <location>
        <begin position="27"/>
        <end position="44"/>
    </location>
</feature>
<dbReference type="AlphaFoldDB" id="A0A2H0X985"/>
<dbReference type="Gene3D" id="1.20.1250.20">
    <property type="entry name" value="MFS general substrate transporter like domains"/>
    <property type="match status" value="2"/>
</dbReference>
<feature type="transmembrane region" description="Helical" evidence="7">
    <location>
        <begin position="169"/>
        <end position="189"/>
    </location>
</feature>
<keyword evidence="3" id="KW-1003">Cell membrane</keyword>
<feature type="transmembrane region" description="Helical" evidence="7">
    <location>
        <begin position="315"/>
        <end position="332"/>
    </location>
</feature>
<keyword evidence="2" id="KW-0813">Transport</keyword>
<dbReference type="CDD" id="cd06173">
    <property type="entry name" value="MFS_MefA_like"/>
    <property type="match status" value="1"/>
</dbReference>
<dbReference type="PANTHER" id="PTHR43266">
    <property type="entry name" value="MACROLIDE-EFFLUX PROTEIN"/>
    <property type="match status" value="1"/>
</dbReference>
<comment type="caution">
    <text evidence="9">The sequence shown here is derived from an EMBL/GenBank/DDBJ whole genome shotgun (WGS) entry which is preliminary data.</text>
</comment>
<evidence type="ECO:0000256" key="4">
    <source>
        <dbReference type="ARBA" id="ARBA00022692"/>
    </source>
</evidence>
<feature type="transmembrane region" description="Helical" evidence="7">
    <location>
        <begin position="284"/>
        <end position="303"/>
    </location>
</feature>
<evidence type="ECO:0000256" key="5">
    <source>
        <dbReference type="ARBA" id="ARBA00022989"/>
    </source>
</evidence>
<organism evidence="9 10">
    <name type="scientific">candidate division WWE3 bacterium CG08_land_8_20_14_0_20_41_15</name>
    <dbReference type="NCBI Taxonomy" id="1975086"/>
    <lineage>
        <taxon>Bacteria</taxon>
        <taxon>Katanobacteria</taxon>
    </lineage>
</organism>
<keyword evidence="4 7" id="KW-0812">Transmembrane</keyword>
<dbReference type="PROSITE" id="PS50850">
    <property type="entry name" value="MFS"/>
    <property type="match status" value="1"/>
</dbReference>
<dbReference type="InterPro" id="IPR036259">
    <property type="entry name" value="MFS_trans_sf"/>
</dbReference>
<feature type="transmembrane region" description="Helical" evidence="7">
    <location>
        <begin position="423"/>
        <end position="442"/>
    </location>
</feature>
<dbReference type="InterPro" id="IPR011701">
    <property type="entry name" value="MFS"/>
</dbReference>
<dbReference type="Proteomes" id="UP000231098">
    <property type="component" value="Unassembled WGS sequence"/>
</dbReference>
<feature type="domain" description="Major facilitator superfamily (MFS) profile" evidence="8">
    <location>
        <begin position="357"/>
        <end position="448"/>
    </location>
</feature>
<feature type="transmembrane region" description="Helical" evidence="7">
    <location>
        <begin position="139"/>
        <end position="157"/>
    </location>
</feature>
<accession>A0A2H0X985</accession>
<evidence type="ECO:0000259" key="8">
    <source>
        <dbReference type="PROSITE" id="PS50850"/>
    </source>
</evidence>
<evidence type="ECO:0000256" key="1">
    <source>
        <dbReference type="ARBA" id="ARBA00004651"/>
    </source>
</evidence>
<reference evidence="10" key="1">
    <citation type="submission" date="2017-09" db="EMBL/GenBank/DDBJ databases">
        <title>Depth-based differentiation of microbial function through sediment-hosted aquifers and enrichment of novel symbionts in the deep terrestrial subsurface.</title>
        <authorList>
            <person name="Probst A.J."/>
            <person name="Ladd B."/>
            <person name="Jarett J.K."/>
            <person name="Geller-Mcgrath D.E."/>
            <person name="Sieber C.M.K."/>
            <person name="Emerson J.B."/>
            <person name="Anantharaman K."/>
            <person name="Thomas B.C."/>
            <person name="Malmstrom R."/>
            <person name="Stieglmeier M."/>
            <person name="Klingl A."/>
            <person name="Woyke T."/>
            <person name="Ryan C.M."/>
            <person name="Banfield J.F."/>
        </authorList>
    </citation>
    <scope>NUCLEOTIDE SEQUENCE [LARGE SCALE GENOMIC DNA]</scope>
</reference>
<dbReference type="PANTHER" id="PTHR43266:SF2">
    <property type="entry name" value="MAJOR FACILITATOR SUPERFAMILY (MFS) PROFILE DOMAIN-CONTAINING PROTEIN"/>
    <property type="match status" value="1"/>
</dbReference>
<dbReference type="EMBL" id="PEYV01000040">
    <property type="protein sequence ID" value="PIS21503.1"/>
    <property type="molecule type" value="Genomic_DNA"/>
</dbReference>
<dbReference type="Pfam" id="PF07690">
    <property type="entry name" value="MFS_1"/>
    <property type="match status" value="1"/>
</dbReference>
<comment type="subcellular location">
    <subcellularLocation>
        <location evidence="1">Cell membrane</location>
        <topology evidence="1">Multi-pass membrane protein</topology>
    </subcellularLocation>
</comment>
<name>A0A2H0X985_UNCKA</name>
<feature type="transmembrane region" description="Helical" evidence="7">
    <location>
        <begin position="395"/>
        <end position="417"/>
    </location>
</feature>
<sequence>MNFSLYTPVFKNKNFMFLWLSQTTSRIAFQAVVFVLALLIFQTTKSNRAVAILMIASGLPAFLLNPFIGVIIDRGRRKLIMAMSNILRAIACLAFLLFPGNVAWSVFLISIFSIANAFFSPAESAVLPSYLTEKEIMPANSLFSFTVYTSLVLGGLFAGPALKLFGKDYVFIFLGALFFLSFILVALLPTTTDKGLWFKESLAFAHRTFFNPKNAFGKLDFTFLKSEFMKMIVDIKAGISYMKKNKTVAQASLILGATQVSDATLLVLAPGFSASVLHINLTDTSFVIMGPMVLGVALGAILVGQIGLHFNRRRGALRSYQIIAASIMLLGFTKRIPLSRIESRIPGFANSFFGVDFLAIAVLLIFILGFFSSFVEVPANATIQEKTDDNMRGRVYGVLSWFVTLTSALPVILSAFLADLLGVEKMALVIGISMLVSSSYIAKVAKEW</sequence>
<proteinExistence type="predicted"/>
<evidence type="ECO:0000256" key="7">
    <source>
        <dbReference type="SAM" id="Phobius"/>
    </source>
</evidence>
<gene>
    <name evidence="9" type="ORF">COT51_02415</name>
</gene>
<dbReference type="InterPro" id="IPR020846">
    <property type="entry name" value="MFS_dom"/>
</dbReference>
<dbReference type="SUPFAM" id="SSF103473">
    <property type="entry name" value="MFS general substrate transporter"/>
    <property type="match status" value="1"/>
</dbReference>
<protein>
    <recommendedName>
        <fullName evidence="8">Major facilitator superfamily (MFS) profile domain-containing protein</fullName>
    </recommendedName>
</protein>
<keyword evidence="6 7" id="KW-0472">Membrane</keyword>
<keyword evidence="5 7" id="KW-1133">Transmembrane helix</keyword>
<evidence type="ECO:0000313" key="9">
    <source>
        <dbReference type="EMBL" id="PIS21503.1"/>
    </source>
</evidence>